<keyword evidence="1" id="KW-0732">Signal</keyword>
<evidence type="ECO:0008006" key="4">
    <source>
        <dbReference type="Google" id="ProtNLM"/>
    </source>
</evidence>
<name>Q30NZ4_SULDN</name>
<proteinExistence type="predicted"/>
<dbReference type="GO" id="GO:0015562">
    <property type="term" value="F:efflux transmembrane transporter activity"/>
    <property type="evidence" value="ECO:0007669"/>
    <property type="project" value="InterPro"/>
</dbReference>
<sequence>MKVKIFLLIFVSINLFAQNLSEITEAFKKSKRVTSMKEQTKSDIAHAELINSYDAPYLGLNISHADESGNKGSEYAIGVSQEIAHPFANSNKYAAVEAKSRAIEQGAVYAIDVLTLDIEKIYHQACASKEMSQSLQRVYDEQSESFSKLRKAYEFGEISKKELLFNKLDLAKTKQRVETYKREYISELSNLQEAVESLEIRDLECNDLMKITKEIELGRVDEHSLIKELSYEQKEAKSFYDLHNSALSAISYELLYEKELSANRYTFGLNIPLDFLSSKAQTQRAEYLHKSASLLAKKDALTIEIQNSLMASKKKLRTLYEEFVLLDEEILPMSLELKDLAKKSLHEGHSSVLEFLDATRSYSNTTIELQEIKKDYYNELFEFYKKADMRGKL</sequence>
<organism evidence="2 3">
    <name type="scientific">Sulfurimonas denitrificans (strain ATCC 33889 / DSM 1251)</name>
    <name type="common">Thiomicrospira denitrificans (strain ATCC 33889 / DSM 1251)</name>
    <dbReference type="NCBI Taxonomy" id="326298"/>
    <lineage>
        <taxon>Bacteria</taxon>
        <taxon>Pseudomonadati</taxon>
        <taxon>Campylobacterota</taxon>
        <taxon>Epsilonproteobacteria</taxon>
        <taxon>Campylobacterales</taxon>
        <taxon>Sulfurimonadaceae</taxon>
        <taxon>Sulfurimonas</taxon>
    </lineage>
</organism>
<dbReference type="OrthoDB" id="5333027at2"/>
<dbReference type="Gene3D" id="1.20.1600.10">
    <property type="entry name" value="Outer membrane efflux proteins (OEP)"/>
    <property type="match status" value="2"/>
</dbReference>
<gene>
    <name evidence="2" type="ordered locus">Suden_2013</name>
</gene>
<dbReference type="EMBL" id="CP000153">
    <property type="protein sequence ID" value="ABB45287.1"/>
    <property type="molecule type" value="Genomic_DNA"/>
</dbReference>
<dbReference type="AlphaFoldDB" id="Q30NZ4"/>
<dbReference type="STRING" id="326298.Suden_2013"/>
<dbReference type="RefSeq" id="WP_011373627.1">
    <property type="nucleotide sequence ID" value="NC_007575.1"/>
</dbReference>
<protein>
    <recommendedName>
        <fullName evidence="4">Outer membrane efflux protein</fullName>
    </recommendedName>
</protein>
<evidence type="ECO:0000313" key="2">
    <source>
        <dbReference type="EMBL" id="ABB45287.1"/>
    </source>
</evidence>
<reference evidence="2 3" key="1">
    <citation type="journal article" date="2008" name="Appl. Environ. Microbiol.">
        <title>Genome of the epsilonproteobacterial chemolithoautotroph Sulfurimonas denitrificans.</title>
        <authorList>
            <person name="Sievert S.M."/>
            <person name="Scott K.M."/>
            <person name="Klotz M.G."/>
            <person name="Chain P.S.G."/>
            <person name="Hauser L.J."/>
            <person name="Hemp J."/>
            <person name="Huegler M."/>
            <person name="Land M."/>
            <person name="Lapidus A."/>
            <person name="Larimer F.W."/>
            <person name="Lucas S."/>
            <person name="Malfatti S.A."/>
            <person name="Meyer F."/>
            <person name="Paulsen I.T."/>
            <person name="Ren Q."/>
            <person name="Simon J."/>
            <person name="Bailey K."/>
            <person name="Diaz E."/>
            <person name="Fitzpatrick K.A."/>
            <person name="Glover B."/>
            <person name="Gwatney N."/>
            <person name="Korajkic A."/>
            <person name="Long A."/>
            <person name="Mobberley J.M."/>
            <person name="Pantry S.N."/>
            <person name="Pazder G."/>
            <person name="Peterson S."/>
            <person name="Quintanilla J.D."/>
            <person name="Sprinkle R."/>
            <person name="Stephens J."/>
            <person name="Thomas P."/>
            <person name="Vaughn R."/>
            <person name="Weber M.J."/>
            <person name="Wooten L.L."/>
        </authorList>
    </citation>
    <scope>NUCLEOTIDE SEQUENCE [LARGE SCALE GENOMIC DNA]</scope>
    <source>
        <strain evidence="3">ATCC 33889 / DSM 1251</strain>
    </source>
</reference>
<feature type="chain" id="PRO_5004219603" description="Outer membrane efflux protein" evidence="1">
    <location>
        <begin position="18"/>
        <end position="393"/>
    </location>
</feature>
<evidence type="ECO:0000313" key="3">
    <source>
        <dbReference type="Proteomes" id="UP000002714"/>
    </source>
</evidence>
<evidence type="ECO:0000256" key="1">
    <source>
        <dbReference type="SAM" id="SignalP"/>
    </source>
</evidence>
<feature type="signal peptide" evidence="1">
    <location>
        <begin position="1"/>
        <end position="17"/>
    </location>
</feature>
<dbReference type="Proteomes" id="UP000002714">
    <property type="component" value="Chromosome"/>
</dbReference>
<dbReference type="eggNOG" id="ENOG5031ATF">
    <property type="taxonomic scope" value="Bacteria"/>
</dbReference>
<keyword evidence="3" id="KW-1185">Reference proteome</keyword>
<accession>Q30NZ4</accession>
<dbReference type="HOGENOM" id="CLU_701929_0_0_7"/>
<dbReference type="SUPFAM" id="SSF56954">
    <property type="entry name" value="Outer membrane efflux proteins (OEP)"/>
    <property type="match status" value="1"/>
</dbReference>
<dbReference type="KEGG" id="tdn:Suden_2013"/>